<dbReference type="GO" id="GO:0016787">
    <property type="term" value="F:hydrolase activity"/>
    <property type="evidence" value="ECO:0007669"/>
    <property type="project" value="UniProtKB-KW"/>
</dbReference>
<sequence length="488" mass="53921">MHIQERDDVRYYCIETHHGRLISSDVNYLLTQRSWPEDHYYVAAVVEYQVGGGLQRNLNKYAALIKEAAAEGADVIVFPENTLSSGYSSPVPINGALKNYPIPALSRHQYDNIDDSSYQLALGQRGEVQSVLTHQSEQKIVGRYTLSVLVTLSEAARENQIYVVANIRELLDCVFGGDDKGEICPNKKKYIFNSNIVFDRNGAVIDRYRKINLFHEFSTTPALVPDLGVFETDFGVKFGHFVCFDILFQKPALQVVQKLGLTDVIFTSMWFSEMPFLTGTCRHGGAATAHRSRMTTGMYLASIYITVQVQEEFAYTKNINLLAAGANYISQGSAGSGIYSGKAGALISIMPVTSTTRLLVTKVPKVPGKLNWAYSGPLHLSIDGRDDLHVAKDVSIPAHITKDYVYRAAAFDGVRLTGGDTTPTGGMRTCAVYACLNEDIDSCAIRKSREAYSTDWKLLRGDSRRRGKRTGSMIFKGAMNGITPTPSL</sequence>
<comment type="caution">
    <text evidence="4">The sequence shown here is derived from an EMBL/GenBank/DDBJ whole genome shotgun (WGS) entry which is preliminary data.</text>
</comment>
<gene>
    <name evidence="4" type="ORF">EVAR_97940_1</name>
</gene>
<dbReference type="InterPro" id="IPR043957">
    <property type="entry name" value="Vanin_C"/>
</dbReference>
<dbReference type="Pfam" id="PF00795">
    <property type="entry name" value="CN_hydrolase"/>
    <property type="match status" value="1"/>
</dbReference>
<dbReference type="STRING" id="151549.A0A4C1XW76"/>
<dbReference type="Pfam" id="PF19018">
    <property type="entry name" value="Vanin_C"/>
    <property type="match status" value="1"/>
</dbReference>
<dbReference type="OrthoDB" id="10250282at2759"/>
<reference evidence="4 5" key="1">
    <citation type="journal article" date="2019" name="Commun. Biol.">
        <title>The bagworm genome reveals a unique fibroin gene that provides high tensile strength.</title>
        <authorList>
            <person name="Kono N."/>
            <person name="Nakamura H."/>
            <person name="Ohtoshi R."/>
            <person name="Tomita M."/>
            <person name="Numata K."/>
            <person name="Arakawa K."/>
        </authorList>
    </citation>
    <scope>NUCLEOTIDE SEQUENCE [LARGE SCALE GENOMIC DNA]</scope>
</reference>
<protein>
    <submittedName>
        <fullName evidence="4">Vanin-like protein 2</fullName>
    </submittedName>
</protein>
<evidence type="ECO:0000256" key="1">
    <source>
        <dbReference type="ARBA" id="ARBA00008225"/>
    </source>
</evidence>
<dbReference type="Proteomes" id="UP000299102">
    <property type="component" value="Unassembled WGS sequence"/>
</dbReference>
<organism evidence="4 5">
    <name type="scientific">Eumeta variegata</name>
    <name type="common">Bagworm moth</name>
    <name type="synonym">Eumeta japonica</name>
    <dbReference type="NCBI Taxonomy" id="151549"/>
    <lineage>
        <taxon>Eukaryota</taxon>
        <taxon>Metazoa</taxon>
        <taxon>Ecdysozoa</taxon>
        <taxon>Arthropoda</taxon>
        <taxon>Hexapoda</taxon>
        <taxon>Insecta</taxon>
        <taxon>Pterygota</taxon>
        <taxon>Neoptera</taxon>
        <taxon>Endopterygota</taxon>
        <taxon>Lepidoptera</taxon>
        <taxon>Glossata</taxon>
        <taxon>Ditrysia</taxon>
        <taxon>Tineoidea</taxon>
        <taxon>Psychidae</taxon>
        <taxon>Oiketicinae</taxon>
        <taxon>Eumeta</taxon>
    </lineage>
</organism>
<dbReference type="Gene3D" id="3.60.110.10">
    <property type="entry name" value="Carbon-nitrogen hydrolase"/>
    <property type="match status" value="1"/>
</dbReference>
<proteinExistence type="inferred from homology"/>
<dbReference type="PROSITE" id="PS50263">
    <property type="entry name" value="CN_HYDROLASE"/>
    <property type="match status" value="1"/>
</dbReference>
<feature type="domain" description="CN hydrolase" evidence="3">
    <location>
        <begin position="41"/>
        <end position="365"/>
    </location>
</feature>
<accession>A0A4C1XW76</accession>
<evidence type="ECO:0000313" key="4">
    <source>
        <dbReference type="EMBL" id="GBP67322.1"/>
    </source>
</evidence>
<dbReference type="PANTHER" id="PTHR10609">
    <property type="entry name" value="BIOTINIDASE-RELATED"/>
    <property type="match status" value="1"/>
</dbReference>
<name>A0A4C1XW76_EUMVA</name>
<keyword evidence="2" id="KW-0378">Hydrolase</keyword>
<dbReference type="SUPFAM" id="SSF56317">
    <property type="entry name" value="Carbon-nitrogen hydrolase"/>
    <property type="match status" value="1"/>
</dbReference>
<evidence type="ECO:0000313" key="5">
    <source>
        <dbReference type="Proteomes" id="UP000299102"/>
    </source>
</evidence>
<comment type="similarity">
    <text evidence="1">Belongs to the carbon-nitrogen hydrolase superfamily. BTD/VNN family.</text>
</comment>
<dbReference type="PANTHER" id="PTHR10609:SF14">
    <property type="entry name" value="BIOTINIDASE"/>
    <property type="match status" value="1"/>
</dbReference>
<dbReference type="InterPro" id="IPR036526">
    <property type="entry name" value="C-N_Hydrolase_sf"/>
</dbReference>
<dbReference type="EMBL" id="BGZK01000980">
    <property type="protein sequence ID" value="GBP67322.1"/>
    <property type="molecule type" value="Genomic_DNA"/>
</dbReference>
<dbReference type="AlphaFoldDB" id="A0A4C1XW76"/>
<keyword evidence="5" id="KW-1185">Reference proteome</keyword>
<evidence type="ECO:0000256" key="2">
    <source>
        <dbReference type="ARBA" id="ARBA00022801"/>
    </source>
</evidence>
<dbReference type="InterPro" id="IPR003010">
    <property type="entry name" value="C-N_Hydrolase"/>
</dbReference>
<dbReference type="InterPro" id="IPR040154">
    <property type="entry name" value="Biotinidase/VNN"/>
</dbReference>
<evidence type="ECO:0000259" key="3">
    <source>
        <dbReference type="PROSITE" id="PS50263"/>
    </source>
</evidence>